<keyword evidence="1" id="KW-0732">Signal</keyword>
<gene>
    <name evidence="2" type="ORF">TWF481_003142</name>
</gene>
<dbReference type="AlphaFoldDB" id="A0AAV9VPI9"/>
<sequence>MRLLARFIYLPFLLAHTLAADITITSYTTITPTITHHTQACETPLPYCLDAEFLLGSRIFGSGFMFDGTMGAGKTGVAQTLTVEGETAVGTGVAKTVAGGGEVGEGGVVTMMEIRGMTIRF</sequence>
<dbReference type="EMBL" id="JAVHJL010000013">
    <property type="protein sequence ID" value="KAK6495114.1"/>
    <property type="molecule type" value="Genomic_DNA"/>
</dbReference>
<comment type="caution">
    <text evidence="2">The sequence shown here is derived from an EMBL/GenBank/DDBJ whole genome shotgun (WGS) entry which is preliminary data.</text>
</comment>
<accession>A0AAV9VPI9</accession>
<proteinExistence type="predicted"/>
<evidence type="ECO:0008006" key="4">
    <source>
        <dbReference type="Google" id="ProtNLM"/>
    </source>
</evidence>
<evidence type="ECO:0000313" key="2">
    <source>
        <dbReference type="EMBL" id="KAK6495114.1"/>
    </source>
</evidence>
<evidence type="ECO:0000256" key="1">
    <source>
        <dbReference type="SAM" id="SignalP"/>
    </source>
</evidence>
<dbReference type="Proteomes" id="UP001370758">
    <property type="component" value="Unassembled WGS sequence"/>
</dbReference>
<evidence type="ECO:0000313" key="3">
    <source>
        <dbReference type="Proteomes" id="UP001370758"/>
    </source>
</evidence>
<name>A0AAV9VPI9_9PEZI</name>
<feature type="signal peptide" evidence="1">
    <location>
        <begin position="1"/>
        <end position="19"/>
    </location>
</feature>
<protein>
    <recommendedName>
        <fullName evidence="4">Dirigent protein</fullName>
    </recommendedName>
</protein>
<keyword evidence="3" id="KW-1185">Reference proteome</keyword>
<feature type="chain" id="PRO_5043776751" description="Dirigent protein" evidence="1">
    <location>
        <begin position="20"/>
        <end position="121"/>
    </location>
</feature>
<organism evidence="2 3">
    <name type="scientific">Arthrobotrys musiformis</name>
    <dbReference type="NCBI Taxonomy" id="47236"/>
    <lineage>
        <taxon>Eukaryota</taxon>
        <taxon>Fungi</taxon>
        <taxon>Dikarya</taxon>
        <taxon>Ascomycota</taxon>
        <taxon>Pezizomycotina</taxon>
        <taxon>Orbiliomycetes</taxon>
        <taxon>Orbiliales</taxon>
        <taxon>Orbiliaceae</taxon>
        <taxon>Arthrobotrys</taxon>
    </lineage>
</organism>
<reference evidence="2 3" key="1">
    <citation type="submission" date="2023-08" db="EMBL/GenBank/DDBJ databases">
        <authorList>
            <person name="Palmer J.M."/>
        </authorList>
    </citation>
    <scope>NUCLEOTIDE SEQUENCE [LARGE SCALE GENOMIC DNA]</scope>
    <source>
        <strain evidence="2 3">TWF481</strain>
    </source>
</reference>